<dbReference type="Proteomes" id="UP000501690">
    <property type="component" value="Linkage Group LG3"/>
</dbReference>
<evidence type="ECO:0000313" key="1">
    <source>
        <dbReference type="EMBL" id="QCD86343.1"/>
    </source>
</evidence>
<sequence>MVAPLSVNPSTLSPKINFCDFPLPNLSNPSPHHLTTPFRPAWKELAGQSDYDDGVTGANARNAAHVVSSRSVIVVAASSLTPTHRRTVNHLGGRLGVRMSGAARDPEAAVFCGCIVEEGKWQCLRMN</sequence>
<dbReference type="AlphaFoldDB" id="A0A4D6LCX0"/>
<accession>A0A4D6LCX0</accession>
<evidence type="ECO:0000313" key="2">
    <source>
        <dbReference type="Proteomes" id="UP000501690"/>
    </source>
</evidence>
<dbReference type="EMBL" id="CP039347">
    <property type="protein sequence ID" value="QCD86343.1"/>
    <property type="molecule type" value="Genomic_DNA"/>
</dbReference>
<reference evidence="1 2" key="1">
    <citation type="submission" date="2019-04" db="EMBL/GenBank/DDBJ databases">
        <title>An improved genome assembly and genetic linkage map for asparagus bean, Vigna unguiculata ssp. sesquipedialis.</title>
        <authorList>
            <person name="Xia Q."/>
            <person name="Zhang R."/>
            <person name="Dong Y."/>
        </authorList>
    </citation>
    <scope>NUCLEOTIDE SEQUENCE [LARGE SCALE GENOMIC DNA]</scope>
    <source>
        <tissue evidence="1">Leaf</tissue>
    </source>
</reference>
<keyword evidence="2" id="KW-1185">Reference proteome</keyword>
<gene>
    <name evidence="1" type="ORF">DEO72_LG3g864</name>
</gene>
<proteinExistence type="predicted"/>
<organism evidence="1 2">
    <name type="scientific">Vigna unguiculata</name>
    <name type="common">Cowpea</name>
    <dbReference type="NCBI Taxonomy" id="3917"/>
    <lineage>
        <taxon>Eukaryota</taxon>
        <taxon>Viridiplantae</taxon>
        <taxon>Streptophyta</taxon>
        <taxon>Embryophyta</taxon>
        <taxon>Tracheophyta</taxon>
        <taxon>Spermatophyta</taxon>
        <taxon>Magnoliopsida</taxon>
        <taxon>eudicotyledons</taxon>
        <taxon>Gunneridae</taxon>
        <taxon>Pentapetalae</taxon>
        <taxon>rosids</taxon>
        <taxon>fabids</taxon>
        <taxon>Fabales</taxon>
        <taxon>Fabaceae</taxon>
        <taxon>Papilionoideae</taxon>
        <taxon>50 kb inversion clade</taxon>
        <taxon>NPAAA clade</taxon>
        <taxon>indigoferoid/millettioid clade</taxon>
        <taxon>Phaseoleae</taxon>
        <taxon>Vigna</taxon>
    </lineage>
</organism>
<protein>
    <submittedName>
        <fullName evidence="1">Uncharacterized protein</fullName>
    </submittedName>
</protein>
<name>A0A4D6LCX0_VIGUN</name>